<dbReference type="Proteomes" id="UP000307943">
    <property type="component" value="Unassembled WGS sequence"/>
</dbReference>
<keyword evidence="4" id="KW-0732">Signal</keyword>
<comment type="subcellular location">
    <subcellularLocation>
        <location evidence="1">Cell envelope</location>
    </subcellularLocation>
</comment>
<dbReference type="PANTHER" id="PTHR30532">
    <property type="entry name" value="IRON III DICITRATE-BINDING PERIPLASMIC PROTEIN"/>
    <property type="match status" value="1"/>
</dbReference>
<evidence type="ECO:0000259" key="6">
    <source>
        <dbReference type="PROSITE" id="PS50983"/>
    </source>
</evidence>
<dbReference type="Gene3D" id="3.40.50.1980">
    <property type="entry name" value="Nitrogenase molybdenum iron protein domain"/>
    <property type="match status" value="2"/>
</dbReference>
<dbReference type="AlphaFoldDB" id="A0A5C4TFD1"/>
<dbReference type="GO" id="GO:1901678">
    <property type="term" value="P:iron coordination entity transport"/>
    <property type="evidence" value="ECO:0007669"/>
    <property type="project" value="UniProtKB-ARBA"/>
</dbReference>
<accession>A0A5C4TFD1</accession>
<evidence type="ECO:0000256" key="2">
    <source>
        <dbReference type="ARBA" id="ARBA00008814"/>
    </source>
</evidence>
<proteinExistence type="inferred from homology"/>
<dbReference type="SUPFAM" id="SSF53807">
    <property type="entry name" value="Helical backbone' metal receptor"/>
    <property type="match status" value="1"/>
</dbReference>
<evidence type="ECO:0000256" key="1">
    <source>
        <dbReference type="ARBA" id="ARBA00004196"/>
    </source>
</evidence>
<sequence length="324" mass="35833">MLAVLLAACGTESAPGINQAVSKEPASGKNSSVEAEKPQMRTFTDDLGRKVEIPVTPTRVIVSDFSAEMMAIGVKPIAAGNNDFKITFIKNELAAGVDSIGDPPNAEKILQLSPDLIVMSTVAHDIYPKVVEQLEKVAPVVYFSFEQDPIYETFPKIADAVGKPQQAKKWIEDYEQEMKRSREKVKSAIGDETVSVFRIEKGRLRIYLNRNFAGYMVRTSLQTKAPAAVAAEIAKNKYGSAVEISLEKLPEYAADHMFIIVRGQGDDQAAFKEIENSAIWRNLPAVRKSNLHFIDTDKYYGVDIITIRETMKEAADMLAKRTGN</sequence>
<dbReference type="PANTHER" id="PTHR30532:SF26">
    <property type="entry name" value="IRON(3+)-HYDROXAMATE-BINDING PROTEIN FHUD"/>
    <property type="match status" value="1"/>
</dbReference>
<reference evidence="7 8" key="1">
    <citation type="submission" date="2019-05" db="EMBL/GenBank/DDBJ databases">
        <title>We sequenced the genome of Paenibacillus hemerocallicola KCTC 33185 for further insight into its adaptation and study the phylogeny of Paenibacillus.</title>
        <authorList>
            <person name="Narsing Rao M.P."/>
        </authorList>
    </citation>
    <scope>NUCLEOTIDE SEQUENCE [LARGE SCALE GENOMIC DNA]</scope>
    <source>
        <strain evidence="7 8">KCTC 33185</strain>
    </source>
</reference>
<evidence type="ECO:0000256" key="4">
    <source>
        <dbReference type="ARBA" id="ARBA00022729"/>
    </source>
</evidence>
<gene>
    <name evidence="7" type="ORF">FE784_02990</name>
</gene>
<dbReference type="GO" id="GO:0030288">
    <property type="term" value="C:outer membrane-bounded periplasmic space"/>
    <property type="evidence" value="ECO:0007669"/>
    <property type="project" value="TreeGrafter"/>
</dbReference>
<evidence type="ECO:0000256" key="3">
    <source>
        <dbReference type="ARBA" id="ARBA00022448"/>
    </source>
</evidence>
<comment type="similarity">
    <text evidence="2">Belongs to the bacterial solute-binding protein 8 family.</text>
</comment>
<evidence type="ECO:0000256" key="5">
    <source>
        <dbReference type="SAM" id="MobiDB-lite"/>
    </source>
</evidence>
<dbReference type="Pfam" id="PF01497">
    <property type="entry name" value="Peripla_BP_2"/>
    <property type="match status" value="1"/>
</dbReference>
<dbReference type="EMBL" id="VDCQ01000003">
    <property type="protein sequence ID" value="TNJ67864.1"/>
    <property type="molecule type" value="Genomic_DNA"/>
</dbReference>
<evidence type="ECO:0000313" key="7">
    <source>
        <dbReference type="EMBL" id="TNJ67864.1"/>
    </source>
</evidence>
<dbReference type="InterPro" id="IPR051313">
    <property type="entry name" value="Bact_iron-sidero_bind"/>
</dbReference>
<dbReference type="OrthoDB" id="2241086at2"/>
<feature type="region of interest" description="Disordered" evidence="5">
    <location>
        <begin position="17"/>
        <end position="37"/>
    </location>
</feature>
<name>A0A5C4TFD1_9BACL</name>
<evidence type="ECO:0000313" key="8">
    <source>
        <dbReference type="Proteomes" id="UP000307943"/>
    </source>
</evidence>
<keyword evidence="8" id="KW-1185">Reference proteome</keyword>
<dbReference type="InterPro" id="IPR002491">
    <property type="entry name" value="ABC_transptr_periplasmic_BD"/>
</dbReference>
<protein>
    <recommendedName>
        <fullName evidence="6">Fe/B12 periplasmic-binding domain-containing protein</fullName>
    </recommendedName>
</protein>
<keyword evidence="3" id="KW-0813">Transport</keyword>
<comment type="caution">
    <text evidence="7">The sequence shown here is derived from an EMBL/GenBank/DDBJ whole genome shotgun (WGS) entry which is preliminary data.</text>
</comment>
<dbReference type="PROSITE" id="PS50983">
    <property type="entry name" value="FE_B12_PBP"/>
    <property type="match status" value="1"/>
</dbReference>
<feature type="domain" description="Fe/B12 periplasmic-binding" evidence="6">
    <location>
        <begin position="49"/>
        <end position="322"/>
    </location>
</feature>
<organism evidence="7 8">
    <name type="scientific">Paenibacillus hemerocallicola</name>
    <dbReference type="NCBI Taxonomy" id="1172614"/>
    <lineage>
        <taxon>Bacteria</taxon>
        <taxon>Bacillati</taxon>
        <taxon>Bacillota</taxon>
        <taxon>Bacilli</taxon>
        <taxon>Bacillales</taxon>
        <taxon>Paenibacillaceae</taxon>
        <taxon>Paenibacillus</taxon>
    </lineage>
</organism>